<accession>A0ABD2I6D1</accession>
<dbReference type="AlphaFoldDB" id="A0ABD2I6D1"/>
<comment type="caution">
    <text evidence="3">The sequence shown here is derived from an EMBL/GenBank/DDBJ whole genome shotgun (WGS) entry which is preliminary data.</text>
</comment>
<sequence length="156" mass="17924">MRFSHRVIASKTIFVQVFVRVLGGRTITILARSLDTIENVKAKIQDKKGIPPDQQQLRFRKATVECSNPLGLQHPEGSTLHLSLTLIGETRTRRQQSQEEEEVEADKEKSTDSAEKRKDAKGDWAEKRKKNKGDWAEKRKEDKGDWAEKRKKNKGD</sequence>
<dbReference type="InterPro" id="IPR000626">
    <property type="entry name" value="Ubiquitin-like_dom"/>
</dbReference>
<evidence type="ECO:0000259" key="2">
    <source>
        <dbReference type="PROSITE" id="PS50053"/>
    </source>
</evidence>
<gene>
    <name evidence="3" type="ORF">niasHT_037581</name>
</gene>
<dbReference type="Proteomes" id="UP001620626">
    <property type="component" value="Unassembled WGS sequence"/>
</dbReference>
<dbReference type="InterPro" id="IPR019956">
    <property type="entry name" value="Ubiquitin_dom"/>
</dbReference>
<name>A0ABD2I6D1_9BILA</name>
<dbReference type="PROSITE" id="PS50053">
    <property type="entry name" value="UBIQUITIN_2"/>
    <property type="match status" value="1"/>
</dbReference>
<feature type="region of interest" description="Disordered" evidence="1">
    <location>
        <begin position="87"/>
        <end position="156"/>
    </location>
</feature>
<organism evidence="3 4">
    <name type="scientific">Heterodera trifolii</name>
    <dbReference type="NCBI Taxonomy" id="157864"/>
    <lineage>
        <taxon>Eukaryota</taxon>
        <taxon>Metazoa</taxon>
        <taxon>Ecdysozoa</taxon>
        <taxon>Nematoda</taxon>
        <taxon>Chromadorea</taxon>
        <taxon>Rhabditida</taxon>
        <taxon>Tylenchina</taxon>
        <taxon>Tylenchomorpha</taxon>
        <taxon>Tylenchoidea</taxon>
        <taxon>Heteroderidae</taxon>
        <taxon>Heteroderinae</taxon>
        <taxon>Heterodera</taxon>
    </lineage>
</organism>
<reference evidence="3 4" key="1">
    <citation type="submission" date="2024-10" db="EMBL/GenBank/DDBJ databases">
        <authorList>
            <person name="Kim D."/>
        </authorList>
    </citation>
    <scope>NUCLEOTIDE SEQUENCE [LARGE SCALE GENOMIC DNA]</scope>
    <source>
        <strain evidence="3">BH-2024</strain>
    </source>
</reference>
<proteinExistence type="predicted"/>
<feature type="compositionally biased region" description="Basic and acidic residues" evidence="1">
    <location>
        <begin position="106"/>
        <end position="156"/>
    </location>
</feature>
<dbReference type="Gene3D" id="3.10.20.90">
    <property type="entry name" value="Phosphatidylinositol 3-kinase Catalytic Subunit, Chain A, domain 1"/>
    <property type="match status" value="1"/>
</dbReference>
<dbReference type="PRINTS" id="PR00348">
    <property type="entry name" value="UBIQUITIN"/>
</dbReference>
<dbReference type="EMBL" id="JBICBT010001291">
    <property type="protein sequence ID" value="KAL3074716.1"/>
    <property type="molecule type" value="Genomic_DNA"/>
</dbReference>
<dbReference type="SUPFAM" id="SSF54236">
    <property type="entry name" value="Ubiquitin-like"/>
    <property type="match status" value="1"/>
</dbReference>
<dbReference type="PANTHER" id="PTHR10666">
    <property type="entry name" value="UBIQUITIN"/>
    <property type="match status" value="1"/>
</dbReference>
<dbReference type="Pfam" id="PF00240">
    <property type="entry name" value="ubiquitin"/>
    <property type="match status" value="1"/>
</dbReference>
<dbReference type="InterPro" id="IPR050158">
    <property type="entry name" value="Ubiquitin_ubiquitin-like"/>
</dbReference>
<dbReference type="SMART" id="SM00213">
    <property type="entry name" value="UBQ"/>
    <property type="match status" value="1"/>
</dbReference>
<feature type="domain" description="Ubiquitin-like" evidence="2">
    <location>
        <begin position="15"/>
        <end position="89"/>
    </location>
</feature>
<keyword evidence="4" id="KW-1185">Reference proteome</keyword>
<protein>
    <recommendedName>
        <fullName evidence="2">Ubiquitin-like domain-containing protein</fullName>
    </recommendedName>
</protein>
<dbReference type="InterPro" id="IPR029071">
    <property type="entry name" value="Ubiquitin-like_domsf"/>
</dbReference>
<evidence type="ECO:0000313" key="4">
    <source>
        <dbReference type="Proteomes" id="UP001620626"/>
    </source>
</evidence>
<evidence type="ECO:0000313" key="3">
    <source>
        <dbReference type="EMBL" id="KAL3074716.1"/>
    </source>
</evidence>
<evidence type="ECO:0000256" key="1">
    <source>
        <dbReference type="SAM" id="MobiDB-lite"/>
    </source>
</evidence>